<dbReference type="RefSeq" id="WP_142556056.1">
    <property type="nucleotide sequence ID" value="NZ_VIFX01000081.1"/>
</dbReference>
<dbReference type="EMBL" id="VIFX01000081">
    <property type="protein sequence ID" value="TQR82328.1"/>
    <property type="molecule type" value="Genomic_DNA"/>
</dbReference>
<dbReference type="PANTHER" id="PTHR43799">
    <property type="entry name" value="AMINOTRANSFERASE, PUTATIVE-RELATED"/>
    <property type="match status" value="1"/>
</dbReference>
<comment type="caution">
    <text evidence="1">The sequence shown here is derived from an EMBL/GenBank/DDBJ whole genome shotgun (WGS) entry which is preliminary data.</text>
</comment>
<dbReference type="InterPro" id="IPR024551">
    <property type="entry name" value="AspAT_Ic"/>
</dbReference>
<organism evidence="1 2">
    <name type="scientific">Mycolicibacterium hodleri</name>
    <dbReference type="NCBI Taxonomy" id="49897"/>
    <lineage>
        <taxon>Bacteria</taxon>
        <taxon>Bacillati</taxon>
        <taxon>Actinomycetota</taxon>
        <taxon>Actinomycetes</taxon>
        <taxon>Mycobacteriales</taxon>
        <taxon>Mycobacteriaceae</taxon>
        <taxon>Mycolicibacterium</taxon>
    </lineage>
</organism>
<name>A0A544VQR6_9MYCO</name>
<dbReference type="AlphaFoldDB" id="A0A544VQR6"/>
<keyword evidence="1" id="KW-0032">Aminotransferase</keyword>
<gene>
    <name evidence="1" type="ORF">D8S82_32640</name>
</gene>
<evidence type="ECO:0000313" key="1">
    <source>
        <dbReference type="EMBL" id="TQR82328.1"/>
    </source>
</evidence>
<dbReference type="Proteomes" id="UP000315759">
    <property type="component" value="Unassembled WGS sequence"/>
</dbReference>
<reference evidence="1 2" key="1">
    <citation type="submission" date="2018-10" db="EMBL/GenBank/DDBJ databases">
        <title>Draft genome of Mycobacterium hodleri strain B.</title>
        <authorList>
            <person name="Amande T.J."/>
            <person name="Mcgenity T.J."/>
        </authorList>
    </citation>
    <scope>NUCLEOTIDE SEQUENCE [LARGE SCALE GENOMIC DNA]</scope>
    <source>
        <strain evidence="1 2">B</strain>
    </source>
</reference>
<evidence type="ECO:0000313" key="2">
    <source>
        <dbReference type="Proteomes" id="UP000315759"/>
    </source>
</evidence>
<sequence>MSFLSLGRDELDAQHELQRRNYAELQAKKLSLDLTRGKPSAAQLDLANDLLTLPGADFRDGEGTDTRNYGGLHGLPELRAIFGELLGIPVQNLIAGNNASLEIMHDLVVYSLLHGAVDSPRPWSQEPVVKFLCPSPGYDRHFAITETFGIEMIPVPMLEEGPDVDLIEELVAGDPAIKGMWCVPVFSNPTGVTYSWENVRRLVQMRTAASDFRLFWDNAYVVHTLTHDFVKQVDVLGLAAKAGNPNRPYVFASTSKITFAGAGVSFFGGSLGNIAWYLQHAGKKSIGPDKVNQLRHLRFFGDADGVRLQMQMHQELLAPKFALVGQILEDRLGDSKIASWTDPKGGYFVSLDVWPGTARRTIALAKDAGIAVTEAGAAFPYRKDPEDKNVRIAPSFPSVPDLNEAVDGLATCALLAATESLLAGD</sequence>
<accession>A0A544VQR6</accession>
<proteinExistence type="predicted"/>
<dbReference type="SUPFAM" id="SSF53383">
    <property type="entry name" value="PLP-dependent transferases"/>
    <property type="match status" value="1"/>
</dbReference>
<dbReference type="Gene3D" id="3.40.640.10">
    <property type="entry name" value="Type I PLP-dependent aspartate aminotransferase-like (Major domain)"/>
    <property type="match status" value="1"/>
</dbReference>
<dbReference type="Pfam" id="PF12897">
    <property type="entry name" value="Asp_aminotransf"/>
    <property type="match status" value="1"/>
</dbReference>
<dbReference type="Gene3D" id="3.90.1150.10">
    <property type="entry name" value="Aspartate Aminotransferase, domain 1"/>
    <property type="match status" value="1"/>
</dbReference>
<dbReference type="GO" id="GO:0004069">
    <property type="term" value="F:L-aspartate:2-oxoglutarate aminotransferase activity"/>
    <property type="evidence" value="ECO:0007669"/>
    <property type="project" value="InterPro"/>
</dbReference>
<keyword evidence="1" id="KW-0808">Transferase</keyword>
<dbReference type="InterPro" id="IPR015424">
    <property type="entry name" value="PyrdxlP-dep_Trfase"/>
</dbReference>
<dbReference type="PANTHER" id="PTHR43799:SF1">
    <property type="entry name" value="ASPARTATE AMINOTRANSFERASE"/>
    <property type="match status" value="1"/>
</dbReference>
<dbReference type="InterPro" id="IPR015422">
    <property type="entry name" value="PyrdxlP-dep_Trfase_small"/>
</dbReference>
<protein>
    <submittedName>
        <fullName evidence="1">Aminotransferase class I/II-fold pyridoxal phosphate-dependent enzyme</fullName>
    </submittedName>
</protein>
<keyword evidence="2" id="KW-1185">Reference proteome</keyword>
<dbReference type="InterPro" id="IPR015421">
    <property type="entry name" value="PyrdxlP-dep_Trfase_major"/>
</dbReference>